<keyword evidence="2 6" id="KW-0812">Transmembrane</keyword>
<dbReference type="InterPro" id="IPR055272">
    <property type="entry name" value="POPDC1-3_dom"/>
</dbReference>
<dbReference type="GO" id="GO:0007507">
    <property type="term" value="P:heart development"/>
    <property type="evidence" value="ECO:0007669"/>
    <property type="project" value="TreeGrafter"/>
</dbReference>
<dbReference type="GO" id="GO:0042383">
    <property type="term" value="C:sarcolemma"/>
    <property type="evidence" value="ECO:0007669"/>
    <property type="project" value="TreeGrafter"/>
</dbReference>
<dbReference type="Pfam" id="PF04831">
    <property type="entry name" value="POPDC1-3"/>
    <property type="match status" value="1"/>
</dbReference>
<evidence type="ECO:0000313" key="10">
    <source>
        <dbReference type="Proteomes" id="UP000014760"/>
    </source>
</evidence>
<proteinExistence type="predicted"/>
<reference evidence="9" key="3">
    <citation type="submission" date="2015-06" db="UniProtKB">
        <authorList>
            <consortium name="EnsemblMetazoa"/>
        </authorList>
    </citation>
    <scope>IDENTIFICATION</scope>
</reference>
<keyword evidence="10" id="KW-1185">Reference proteome</keyword>
<dbReference type="AlphaFoldDB" id="R7TD41"/>
<evidence type="ECO:0000256" key="6">
    <source>
        <dbReference type="SAM" id="Phobius"/>
    </source>
</evidence>
<feature type="transmembrane region" description="Helical" evidence="6">
    <location>
        <begin position="42"/>
        <end position="63"/>
    </location>
</feature>
<protein>
    <recommendedName>
        <fullName evidence="7">POPDC1-3 domain-containing protein</fullName>
    </recommendedName>
</protein>
<dbReference type="PANTHER" id="PTHR12101:SF30">
    <property type="entry name" value="POPEYE DOMAIN-CONTAINING PROTEIN 3-LIKE PROTEIN"/>
    <property type="match status" value="1"/>
</dbReference>
<evidence type="ECO:0000256" key="3">
    <source>
        <dbReference type="ARBA" id="ARBA00022989"/>
    </source>
</evidence>
<evidence type="ECO:0000256" key="5">
    <source>
        <dbReference type="SAM" id="MobiDB-lite"/>
    </source>
</evidence>
<dbReference type="EMBL" id="KB311578">
    <property type="protein sequence ID" value="ELT88986.1"/>
    <property type="molecule type" value="Genomic_DNA"/>
</dbReference>
<evidence type="ECO:0000313" key="8">
    <source>
        <dbReference type="EMBL" id="ELT88986.1"/>
    </source>
</evidence>
<gene>
    <name evidence="8" type="ORF">CAPTEDRAFT_168328</name>
</gene>
<organism evidence="8">
    <name type="scientific">Capitella teleta</name>
    <name type="common">Polychaete worm</name>
    <dbReference type="NCBI Taxonomy" id="283909"/>
    <lineage>
        <taxon>Eukaryota</taxon>
        <taxon>Metazoa</taxon>
        <taxon>Spiralia</taxon>
        <taxon>Lophotrochozoa</taxon>
        <taxon>Annelida</taxon>
        <taxon>Polychaeta</taxon>
        <taxon>Sedentaria</taxon>
        <taxon>Scolecida</taxon>
        <taxon>Capitellidae</taxon>
        <taxon>Capitella</taxon>
    </lineage>
</organism>
<sequence length="341" mass="38495">MRDVGEGGCRGNWETPNHLLFQVGHAALLIGLMAPHGRRGLLVFHAILLIGFLLLSTWAWVVLCAPDMFSWNFTFALINCIQSVLILYQLRPIRFSPELEEVYESIFLPFKVSRHQFKKLISADHCSVMTLHNGEAYATQEVTKTDRLSLMIKGTAHVTCNGQFLHYVQSKQFLDSPEFESSNDGDEKFHVSITGAATSQYVCWQRRSLEYLFAKEPYLATVMSHILGRDITNKIYLMNEKLKIQKGSRVDIRLPNVTSATISGVDLRIISSSCPPTQMENHTSNNSTAGHVEMDDPEEADDDYFVNVNEKSTLMYSDREPVNTNLQLQIANSTHSSTSSR</sequence>
<feature type="domain" description="POPDC1-3" evidence="7">
    <location>
        <begin position="16"/>
        <end position="241"/>
    </location>
</feature>
<comment type="subcellular location">
    <subcellularLocation>
        <location evidence="1">Membrane</location>
        <topology evidence="1">Multi-pass membrane protein</topology>
    </subcellularLocation>
</comment>
<accession>R7TD41</accession>
<evidence type="ECO:0000259" key="7">
    <source>
        <dbReference type="Pfam" id="PF04831"/>
    </source>
</evidence>
<dbReference type="STRING" id="283909.R7TD41"/>
<dbReference type="GO" id="GO:0042391">
    <property type="term" value="P:regulation of membrane potential"/>
    <property type="evidence" value="ECO:0007669"/>
    <property type="project" value="TreeGrafter"/>
</dbReference>
<evidence type="ECO:0000256" key="1">
    <source>
        <dbReference type="ARBA" id="ARBA00004141"/>
    </source>
</evidence>
<dbReference type="OMA" id="YHSCEIV"/>
<evidence type="ECO:0000313" key="9">
    <source>
        <dbReference type="EnsemblMetazoa" id="CapteP168328"/>
    </source>
</evidence>
<dbReference type="EMBL" id="AMQN01003329">
    <property type="status" value="NOT_ANNOTATED_CDS"/>
    <property type="molecule type" value="Genomic_DNA"/>
</dbReference>
<feature type="transmembrane region" description="Helical" evidence="6">
    <location>
        <begin position="69"/>
        <end position="88"/>
    </location>
</feature>
<dbReference type="GO" id="GO:0030552">
    <property type="term" value="F:cAMP binding"/>
    <property type="evidence" value="ECO:0007669"/>
    <property type="project" value="TreeGrafter"/>
</dbReference>
<evidence type="ECO:0000256" key="4">
    <source>
        <dbReference type="ARBA" id="ARBA00023136"/>
    </source>
</evidence>
<dbReference type="OrthoDB" id="425611at2759"/>
<keyword evidence="4 6" id="KW-0472">Membrane</keyword>
<dbReference type="EnsemblMetazoa" id="CapteT168328">
    <property type="protein sequence ID" value="CapteP168328"/>
    <property type="gene ID" value="CapteG168328"/>
</dbReference>
<dbReference type="FunCoup" id="R7TD41">
    <property type="interactions" value="96"/>
</dbReference>
<dbReference type="Proteomes" id="UP000014760">
    <property type="component" value="Unassembled WGS sequence"/>
</dbReference>
<dbReference type="GO" id="GO:0051146">
    <property type="term" value="P:striated muscle cell differentiation"/>
    <property type="evidence" value="ECO:0007669"/>
    <property type="project" value="TreeGrafter"/>
</dbReference>
<keyword evidence="3 6" id="KW-1133">Transmembrane helix</keyword>
<dbReference type="HOGENOM" id="CLU_048494_2_1_1"/>
<evidence type="ECO:0000256" key="2">
    <source>
        <dbReference type="ARBA" id="ARBA00022692"/>
    </source>
</evidence>
<feature type="region of interest" description="Disordered" evidence="5">
    <location>
        <begin position="275"/>
        <end position="297"/>
    </location>
</feature>
<reference evidence="8 10" key="2">
    <citation type="journal article" date="2013" name="Nature">
        <title>Insights into bilaterian evolution from three spiralian genomes.</title>
        <authorList>
            <person name="Simakov O."/>
            <person name="Marletaz F."/>
            <person name="Cho S.J."/>
            <person name="Edsinger-Gonzales E."/>
            <person name="Havlak P."/>
            <person name="Hellsten U."/>
            <person name="Kuo D.H."/>
            <person name="Larsson T."/>
            <person name="Lv J."/>
            <person name="Arendt D."/>
            <person name="Savage R."/>
            <person name="Osoegawa K."/>
            <person name="de Jong P."/>
            <person name="Grimwood J."/>
            <person name="Chapman J.A."/>
            <person name="Shapiro H."/>
            <person name="Aerts A."/>
            <person name="Otillar R.P."/>
            <person name="Terry A.Y."/>
            <person name="Boore J.L."/>
            <person name="Grigoriev I.V."/>
            <person name="Lindberg D.R."/>
            <person name="Seaver E.C."/>
            <person name="Weisblat D.A."/>
            <person name="Putnam N.H."/>
            <person name="Rokhsar D.S."/>
        </authorList>
    </citation>
    <scope>NUCLEOTIDE SEQUENCE</scope>
    <source>
        <strain evidence="8 10">I ESC-2004</strain>
    </source>
</reference>
<dbReference type="InterPro" id="IPR006916">
    <property type="entry name" value="POPDC1-3"/>
</dbReference>
<reference evidence="10" key="1">
    <citation type="submission" date="2012-12" db="EMBL/GenBank/DDBJ databases">
        <authorList>
            <person name="Hellsten U."/>
            <person name="Grimwood J."/>
            <person name="Chapman J.A."/>
            <person name="Shapiro H."/>
            <person name="Aerts A."/>
            <person name="Otillar R.P."/>
            <person name="Terry A.Y."/>
            <person name="Boore J.L."/>
            <person name="Simakov O."/>
            <person name="Marletaz F."/>
            <person name="Cho S.-J."/>
            <person name="Edsinger-Gonzales E."/>
            <person name="Havlak P."/>
            <person name="Kuo D.-H."/>
            <person name="Larsson T."/>
            <person name="Lv J."/>
            <person name="Arendt D."/>
            <person name="Savage R."/>
            <person name="Osoegawa K."/>
            <person name="de Jong P."/>
            <person name="Lindberg D.R."/>
            <person name="Seaver E.C."/>
            <person name="Weisblat D.A."/>
            <person name="Putnam N.H."/>
            <person name="Grigoriev I.V."/>
            <person name="Rokhsar D.S."/>
        </authorList>
    </citation>
    <scope>NUCLEOTIDE SEQUENCE</scope>
    <source>
        <strain evidence="10">I ESC-2004</strain>
    </source>
</reference>
<dbReference type="PANTHER" id="PTHR12101">
    <property type="entry name" value="POPEYE DOMAIN CONTAINING PROTEIN"/>
    <property type="match status" value="1"/>
</dbReference>
<feature type="compositionally biased region" description="Polar residues" evidence="5">
    <location>
        <begin position="275"/>
        <end position="289"/>
    </location>
</feature>
<name>R7TD41_CAPTE</name>